<keyword evidence="24" id="KW-1185">Reference proteome</keyword>
<dbReference type="GO" id="GO:0008569">
    <property type="term" value="F:minus-end-directed microtubule motor activity"/>
    <property type="evidence" value="ECO:0007669"/>
    <property type="project" value="InterPro"/>
</dbReference>
<evidence type="ECO:0000256" key="13">
    <source>
        <dbReference type="ARBA" id="ARBA00023175"/>
    </source>
</evidence>
<dbReference type="FunFam" id="1.10.472.130:FF:000005">
    <property type="entry name" value="Dynein axonemal heavy chain 7"/>
    <property type="match status" value="1"/>
</dbReference>
<comment type="caution">
    <text evidence="23">The sequence shown here is derived from an EMBL/GenBank/DDBJ whole genome shotgun (WGS) entry which is preliminary data.</text>
</comment>
<dbReference type="InterPro" id="IPR013602">
    <property type="entry name" value="Dynein_heavy_linker"/>
</dbReference>
<dbReference type="FunFam" id="1.20.140.100:FF:000004">
    <property type="entry name" value="Dynein axonemal heavy chain 6"/>
    <property type="match status" value="1"/>
</dbReference>
<dbReference type="Gene3D" id="1.10.8.720">
    <property type="entry name" value="Region D6 of dynein motor"/>
    <property type="match status" value="1"/>
</dbReference>
<feature type="domain" description="AAA+ ATPase" evidence="22">
    <location>
        <begin position="2041"/>
        <end position="2188"/>
    </location>
</feature>
<evidence type="ECO:0000256" key="2">
    <source>
        <dbReference type="ARBA" id="ARBA00004430"/>
    </source>
</evidence>
<dbReference type="Gene3D" id="3.40.50.300">
    <property type="entry name" value="P-loop containing nucleotide triphosphate hydrolases"/>
    <property type="match status" value="5"/>
</dbReference>
<dbReference type="GO" id="GO:0045505">
    <property type="term" value="F:dynein intermediate chain binding"/>
    <property type="evidence" value="ECO:0007669"/>
    <property type="project" value="InterPro"/>
</dbReference>
<dbReference type="GO" id="GO:0005874">
    <property type="term" value="C:microtubule"/>
    <property type="evidence" value="ECO:0007669"/>
    <property type="project" value="UniProtKB-KW"/>
</dbReference>
<feature type="region of interest" description="Disordered" evidence="21">
    <location>
        <begin position="1"/>
        <end position="44"/>
    </location>
</feature>
<dbReference type="FunFam" id="3.40.50.300:FF:000044">
    <property type="entry name" value="Dynein heavy chain 5, axonemal"/>
    <property type="match status" value="1"/>
</dbReference>
<dbReference type="InterPro" id="IPR035699">
    <property type="entry name" value="AAA_6"/>
</dbReference>
<dbReference type="FunFam" id="3.10.490.20:FF:000001">
    <property type="entry name" value="dynein heavy chain 7, axonemal"/>
    <property type="match status" value="1"/>
</dbReference>
<evidence type="ECO:0000256" key="19">
    <source>
        <dbReference type="ARBA" id="ARBA00082102"/>
    </source>
</evidence>
<dbReference type="GO" id="GO:0005524">
    <property type="term" value="F:ATP binding"/>
    <property type="evidence" value="ECO:0007669"/>
    <property type="project" value="UniProtKB-KW"/>
</dbReference>
<dbReference type="Pfam" id="PF17852">
    <property type="entry name" value="Dynein_AAA_lid"/>
    <property type="match status" value="1"/>
</dbReference>
<keyword evidence="6" id="KW-0677">Repeat</keyword>
<feature type="domain" description="AAA+ ATPase" evidence="22">
    <location>
        <begin position="1373"/>
        <end position="1512"/>
    </location>
</feature>
<evidence type="ECO:0000313" key="24">
    <source>
        <dbReference type="Proteomes" id="UP000663828"/>
    </source>
</evidence>
<dbReference type="Pfam" id="PF18199">
    <property type="entry name" value="Dynein_C"/>
    <property type="match status" value="1"/>
</dbReference>
<evidence type="ECO:0000313" key="23">
    <source>
        <dbReference type="EMBL" id="CAF1166564.1"/>
    </source>
</evidence>
<dbReference type="FunFam" id="3.40.50.300:FF:000223">
    <property type="entry name" value="Dynein heavy chain 3, axonemal"/>
    <property type="match status" value="1"/>
</dbReference>
<dbReference type="Proteomes" id="UP000663828">
    <property type="component" value="Unassembled WGS sequence"/>
</dbReference>
<dbReference type="InterPro" id="IPR035706">
    <property type="entry name" value="AAA_9"/>
</dbReference>
<dbReference type="Gene3D" id="3.10.490.20">
    <property type="match status" value="1"/>
</dbReference>
<keyword evidence="7" id="KW-0547">Nucleotide-binding</keyword>
<dbReference type="Gene3D" id="6.10.140.1060">
    <property type="match status" value="1"/>
</dbReference>
<protein>
    <recommendedName>
        <fullName evidence="17">Dynein axonemal heavy chain 7</fullName>
    </recommendedName>
    <alternativeName>
        <fullName evidence="19">Axonemal beta dynein heavy chain 7</fullName>
    </alternativeName>
    <alternativeName>
        <fullName evidence="18">Ciliary dynein heavy chain 7</fullName>
    </alternativeName>
</protein>
<organism evidence="23 24">
    <name type="scientific">Adineta ricciae</name>
    <name type="common">Rotifer</name>
    <dbReference type="NCBI Taxonomy" id="249248"/>
    <lineage>
        <taxon>Eukaryota</taxon>
        <taxon>Metazoa</taxon>
        <taxon>Spiralia</taxon>
        <taxon>Gnathifera</taxon>
        <taxon>Rotifera</taxon>
        <taxon>Eurotatoria</taxon>
        <taxon>Bdelloidea</taxon>
        <taxon>Adinetida</taxon>
        <taxon>Adinetidae</taxon>
        <taxon>Adineta</taxon>
    </lineage>
</organism>
<dbReference type="FunFam" id="3.20.180.20:FF:000003">
    <property type="entry name" value="Dynein heavy chain 12, axonemal"/>
    <property type="match status" value="1"/>
</dbReference>
<accession>A0A814TYZ7</accession>
<dbReference type="Pfam" id="PF12774">
    <property type="entry name" value="AAA_6"/>
    <property type="match status" value="1"/>
</dbReference>
<dbReference type="InterPro" id="IPR026983">
    <property type="entry name" value="DHC"/>
</dbReference>
<dbReference type="FunFam" id="3.40.50.300:FF:002141">
    <property type="entry name" value="Dynein heavy chain"/>
    <property type="match status" value="1"/>
</dbReference>
<dbReference type="Pfam" id="PF12781">
    <property type="entry name" value="AAA_9"/>
    <property type="match status" value="1"/>
</dbReference>
<gene>
    <name evidence="23" type="ORF">XAT740_LOCUS21784</name>
</gene>
<dbReference type="GO" id="GO:0051959">
    <property type="term" value="F:dynein light intermediate chain binding"/>
    <property type="evidence" value="ECO:0007669"/>
    <property type="project" value="InterPro"/>
</dbReference>
<dbReference type="FunFam" id="1.20.1270.280:FF:000001">
    <property type="entry name" value="dynein heavy chain 7, axonemal"/>
    <property type="match status" value="1"/>
</dbReference>
<dbReference type="InterPro" id="IPR041228">
    <property type="entry name" value="Dynein_C"/>
</dbReference>
<keyword evidence="13" id="KW-0505">Motor protein</keyword>
<dbReference type="InterPro" id="IPR024317">
    <property type="entry name" value="Dynein_heavy_chain_D4_dom"/>
</dbReference>
<evidence type="ECO:0000256" key="3">
    <source>
        <dbReference type="ARBA" id="ARBA00008887"/>
    </source>
</evidence>
<dbReference type="Pfam" id="PF17857">
    <property type="entry name" value="AAA_lid_1"/>
    <property type="match status" value="1"/>
</dbReference>
<feature type="coiled-coil region" evidence="20">
    <location>
        <begin position="715"/>
        <end position="795"/>
    </location>
</feature>
<evidence type="ECO:0000256" key="1">
    <source>
        <dbReference type="ARBA" id="ARBA00004230"/>
    </source>
</evidence>
<feature type="region of interest" description="Disordered" evidence="21">
    <location>
        <begin position="133"/>
        <end position="154"/>
    </location>
</feature>
<feature type="coiled-coil region" evidence="20">
    <location>
        <begin position="2883"/>
        <end position="2948"/>
    </location>
</feature>
<keyword evidence="10" id="KW-0243">Dynein</keyword>
<dbReference type="GO" id="GO:0003341">
    <property type="term" value="P:cilium movement"/>
    <property type="evidence" value="ECO:0007669"/>
    <property type="project" value="UniProtKB-ARBA"/>
</dbReference>
<keyword evidence="9" id="KW-0282">Flagellum</keyword>
<keyword evidence="12" id="KW-0969">Cilium</keyword>
<dbReference type="FunFam" id="1.10.287.2620:FF:000002">
    <property type="entry name" value="Dynein heavy chain 2, axonemal"/>
    <property type="match status" value="1"/>
</dbReference>
<evidence type="ECO:0000256" key="11">
    <source>
        <dbReference type="ARBA" id="ARBA00023054"/>
    </source>
</evidence>
<dbReference type="Pfam" id="PF12777">
    <property type="entry name" value="MT"/>
    <property type="match status" value="1"/>
</dbReference>
<dbReference type="GO" id="GO:0031514">
    <property type="term" value="C:motile cilium"/>
    <property type="evidence" value="ECO:0007669"/>
    <property type="project" value="UniProtKB-SubCell"/>
</dbReference>
<dbReference type="Gene3D" id="1.20.1270.280">
    <property type="match status" value="1"/>
</dbReference>
<dbReference type="Gene3D" id="1.10.287.2620">
    <property type="match status" value="1"/>
</dbReference>
<dbReference type="Gene3D" id="3.20.180.20">
    <property type="entry name" value="Dynein heavy chain, N-terminal domain 2"/>
    <property type="match status" value="1"/>
</dbReference>
<evidence type="ECO:0000256" key="7">
    <source>
        <dbReference type="ARBA" id="ARBA00022741"/>
    </source>
</evidence>
<dbReference type="Gene3D" id="1.20.920.30">
    <property type="match status" value="1"/>
</dbReference>
<evidence type="ECO:0000256" key="12">
    <source>
        <dbReference type="ARBA" id="ARBA00023069"/>
    </source>
</evidence>
<dbReference type="SUPFAM" id="SSF52540">
    <property type="entry name" value="P-loop containing nucleoside triphosphate hydrolases"/>
    <property type="match status" value="4"/>
</dbReference>
<dbReference type="Pfam" id="PF08393">
    <property type="entry name" value="DHC_N2"/>
    <property type="match status" value="1"/>
</dbReference>
<evidence type="ECO:0000256" key="4">
    <source>
        <dbReference type="ARBA" id="ARBA00022490"/>
    </source>
</evidence>
<dbReference type="FunFam" id="1.10.8.710:FF:000004">
    <property type="entry name" value="Dynein axonemal heavy chain 6"/>
    <property type="match status" value="1"/>
</dbReference>
<proteinExistence type="inferred from homology"/>
<evidence type="ECO:0000256" key="15">
    <source>
        <dbReference type="ARBA" id="ARBA00023273"/>
    </source>
</evidence>
<keyword evidence="14" id="KW-0206">Cytoskeleton</keyword>
<dbReference type="EMBL" id="CAJNOR010001575">
    <property type="protein sequence ID" value="CAF1166564.1"/>
    <property type="molecule type" value="Genomic_DNA"/>
</dbReference>
<dbReference type="InterPro" id="IPR042222">
    <property type="entry name" value="Dynein_2_N"/>
</dbReference>
<dbReference type="FunFam" id="3.40.50.300:FF:001328">
    <property type="entry name" value="Dynein heavy chain 6, axonemal"/>
    <property type="match status" value="1"/>
</dbReference>
<evidence type="ECO:0000259" key="22">
    <source>
        <dbReference type="SMART" id="SM00382"/>
    </source>
</evidence>
<dbReference type="FunFam" id="3.40.50.300:FF:000362">
    <property type="entry name" value="Dynein, axonemal, heavy chain 6"/>
    <property type="match status" value="1"/>
</dbReference>
<dbReference type="GO" id="GO:0005858">
    <property type="term" value="C:axonemal dynein complex"/>
    <property type="evidence" value="ECO:0007669"/>
    <property type="project" value="UniProtKB-ARBA"/>
</dbReference>
<dbReference type="InterPro" id="IPR043160">
    <property type="entry name" value="Dynein_C_barrel"/>
</dbReference>
<dbReference type="FunFam" id="1.20.58.1120:FF:000005">
    <property type="entry name" value="Dynein, axonemal, heavy chain 12"/>
    <property type="match status" value="1"/>
</dbReference>
<dbReference type="Pfam" id="PF03028">
    <property type="entry name" value="Dynein_heavy"/>
    <property type="match status" value="1"/>
</dbReference>
<reference evidence="23" key="1">
    <citation type="submission" date="2021-02" db="EMBL/GenBank/DDBJ databases">
        <authorList>
            <person name="Nowell W R."/>
        </authorList>
    </citation>
    <scope>NUCLEOTIDE SEQUENCE</scope>
</reference>
<dbReference type="Pfam" id="PF18198">
    <property type="entry name" value="AAA_lid_11"/>
    <property type="match status" value="1"/>
</dbReference>
<dbReference type="Gene3D" id="1.20.920.20">
    <property type="match status" value="1"/>
</dbReference>
<dbReference type="InterPro" id="IPR042219">
    <property type="entry name" value="AAA_lid_11_sf"/>
</dbReference>
<evidence type="ECO:0000256" key="20">
    <source>
        <dbReference type="SAM" id="Coils"/>
    </source>
</evidence>
<comment type="similarity">
    <text evidence="3">Belongs to the dynein heavy chain family.</text>
</comment>
<dbReference type="InterPro" id="IPR003593">
    <property type="entry name" value="AAA+_ATPase"/>
</dbReference>
<dbReference type="InterPro" id="IPR041589">
    <property type="entry name" value="DNAH3_AAA_lid_1"/>
</dbReference>
<feature type="compositionally biased region" description="Polar residues" evidence="21">
    <location>
        <begin position="1"/>
        <end position="14"/>
    </location>
</feature>
<dbReference type="InterPro" id="IPR043157">
    <property type="entry name" value="Dynein_AAA1S"/>
</dbReference>
<comment type="subcellular location">
    <subcellularLocation>
        <location evidence="1">Cell projection</location>
        <location evidence="1">Cilium</location>
        <location evidence="1">Flagellum</location>
    </subcellularLocation>
    <subcellularLocation>
        <location evidence="2">Cytoplasm</location>
        <location evidence="2">Cytoskeleton</location>
        <location evidence="2">Cilium axoneme</location>
    </subcellularLocation>
</comment>
<evidence type="ECO:0000256" key="14">
    <source>
        <dbReference type="ARBA" id="ARBA00023212"/>
    </source>
</evidence>
<keyword evidence="5" id="KW-0493">Microtubule</keyword>
<dbReference type="InterPro" id="IPR041658">
    <property type="entry name" value="AAA_lid_11"/>
</dbReference>
<evidence type="ECO:0000256" key="17">
    <source>
        <dbReference type="ARBA" id="ARBA00071816"/>
    </source>
</evidence>
<dbReference type="Gene3D" id="1.20.58.1120">
    <property type="match status" value="1"/>
</dbReference>
<dbReference type="Gene3D" id="1.20.140.100">
    <property type="entry name" value="Dynein heavy chain, N-terminal domain 2"/>
    <property type="match status" value="1"/>
</dbReference>
<dbReference type="Gene3D" id="1.10.8.710">
    <property type="match status" value="1"/>
</dbReference>
<dbReference type="PANTHER" id="PTHR22878:SF71">
    <property type="entry name" value="DYNEIN, AXONEMAL, HEAVY CHAIN 3"/>
    <property type="match status" value="1"/>
</dbReference>
<evidence type="ECO:0000256" key="16">
    <source>
        <dbReference type="ARBA" id="ARBA00062885"/>
    </source>
</evidence>
<dbReference type="FunFam" id="1.20.920.30:FF:000002">
    <property type="entry name" value="Dynein axonemal heavy chain 3"/>
    <property type="match status" value="1"/>
</dbReference>
<dbReference type="FunFam" id="1.10.8.720:FF:000001">
    <property type="entry name" value="dynein heavy chain 7, axonemal"/>
    <property type="match status" value="1"/>
</dbReference>
<dbReference type="InterPro" id="IPR024743">
    <property type="entry name" value="Dynein_HC_stalk"/>
</dbReference>
<evidence type="ECO:0000256" key="21">
    <source>
        <dbReference type="SAM" id="MobiDB-lite"/>
    </source>
</evidence>
<evidence type="ECO:0000256" key="9">
    <source>
        <dbReference type="ARBA" id="ARBA00022846"/>
    </source>
</evidence>
<evidence type="ECO:0000256" key="5">
    <source>
        <dbReference type="ARBA" id="ARBA00022701"/>
    </source>
</evidence>
<evidence type="ECO:0000256" key="18">
    <source>
        <dbReference type="ARBA" id="ARBA00078543"/>
    </source>
</evidence>
<keyword evidence="8" id="KW-0067">ATP-binding</keyword>
<dbReference type="InterPro" id="IPR042228">
    <property type="entry name" value="Dynein_linker_3"/>
</dbReference>
<dbReference type="PANTHER" id="PTHR22878">
    <property type="entry name" value="DYNEIN HEAVY CHAIN 6, AXONEMAL-LIKE-RELATED"/>
    <property type="match status" value="1"/>
</dbReference>
<dbReference type="Pfam" id="PF12780">
    <property type="entry name" value="AAA_8"/>
    <property type="match status" value="1"/>
</dbReference>
<evidence type="ECO:0000256" key="8">
    <source>
        <dbReference type="ARBA" id="ARBA00022840"/>
    </source>
</evidence>
<dbReference type="InterPro" id="IPR027417">
    <property type="entry name" value="P-loop_NTPase"/>
</dbReference>
<comment type="subunit">
    <text evidence="16">The dynein complex consists of at least two heavy chains and a number of intermediate and light chains.</text>
</comment>
<dbReference type="InterPro" id="IPR041466">
    <property type="entry name" value="Dynein_AAA5_ext"/>
</dbReference>
<dbReference type="FunFam" id="1.10.8.1220:FF:000001">
    <property type="entry name" value="Dynein axonemal heavy chain 5"/>
    <property type="match status" value="1"/>
</dbReference>
<keyword evidence="4" id="KW-0963">Cytoplasm</keyword>
<dbReference type="InterPro" id="IPR004273">
    <property type="entry name" value="Dynein_heavy_D6_P-loop"/>
</dbReference>
<dbReference type="Pfam" id="PF12775">
    <property type="entry name" value="AAA_7"/>
    <property type="match status" value="1"/>
</dbReference>
<evidence type="ECO:0000256" key="10">
    <source>
        <dbReference type="ARBA" id="ARBA00023017"/>
    </source>
</evidence>
<sequence length="4096" mass="471162">MYNGRSHTTNQNGTVAKINPGDKSKTLVTPPYSSSVSKPLAPWPRNQGEVSELYKVVLNHGTHPPLVQPDSWTVAAPFKEQKHVRTVVESIANNFSPDAQRLDIRKLPHAKQTTPYPGDGFYRGVDEFLKRTREEPATPNSTQKKQKRAQDFRKEKVEKWITPPSRPVSPTEQLNMLSWMADEESRRIPDPKKEEVERYWYYITKSVQSRMVAPEPSDQYNRFCSHLTPKLLHPSLKSVHDDLKDEIHSTYDLAVRRAIVDYILLDPNERQRVKIQNVPKIFRLRTIRAPIEWHDTMADTKKDLLITLHGNNPIMSALQILWDDVYAHQRLISFQDLMGAPFPMIPQDFEKFIEQHVNQMRQTLMSQWLNSCSRLVAENRQFWEAMVPEADDGNTELVESFFNTVAALMAGHMRQLVNNSLEDFARFFEEYTNGNDYRSNDPSAEYNVMNFTRKPVFTQRLYADGPKIAFDPTNQDIRSMLQRCIKYIVNGAANLPRIESHLFDTKNKLLIRHVRIDEEIVENITQRVLYVLTKNLPGPQLYLHEYDQYQNLLNNKAELETTEFLRHPHILEEFENEIKRKTALANEIILKRIWAPLNLFNLDCRDLNEHLIKIVQKLRDKSVQHCIEDNSKLNKEIVREYDEIAATVSVPADEIEELVRTTDYLNKALESLIYKLAYKIGEAKERLMFLLDYALMPPEDLKLNAQVFHWPENIMNILELNQSRLAALRERAEERLRDHIIKFEKKLEDLHKEIDLFRRKDVLSNEEMRMNVEKLADTNKLVEEYKAEAEIINRDQSLLGWEVTPFPKLQEIIAAKDPYEKLWNTAWQFYTSFEQWMNGPFRGLNAETISDDVSNMWRTVHKLQKTLTDQPGPRRVADLIKKRIDAFKVHLPLLQVICNPGLKERHWQQMNQLVGLALPHDPTATLSDLIDLGIAKHVEKLDEIGGSASKEYSLEKNMSKMKDEWKEMLFTFVKYRDTSAYILSAVDDIQLMLDDHIIKAQTMLGSPFIRPLEDEMRAWCDRLTLLQDTIDIWLKVQAAWLYLEPIFGSEDIVNQMPEEGRKFATVDSNWKEIMINAVKDAHVLAATDQPGMLEKLREGFRLLEEIQKGLNNYLEKKRLFFPRFFFLSNEELLEILSETKDPLRVQPHLKKCFEGINRLEFNDQQEITAMISVEKEVVQFKGTVNPSKARGMVEKWLIQVEDQMHLSIRMIIKEALDAYATRDRKQWVLEWPGQIVICASQVYWTKEVEESILNNTLQEFLLTSNEQIKDTVNLVRGKLESGPRRTLEALIVIDVHARDVVANLIQTKISKTSEFIWISQLRYYWNAEAEKLMVNMITTELEYAYEYLGNTSRLVITPLTDRCYRTLMGALKLNLGGAPEGPAGTGKTETTKDLAKAVAKQCIVFNCSDSLDYKAMSKFFKGLAQSGAWACFDEFNRIELEVLSVVAQQVQMVQRAIAAHQKRFIFEDTELELDPTCSVFITMNPGYAGRSELPDNLKVLFRTVAMMVPDYAMIGEISLYSMGFIDARSLSGKIVATYKLCSEQLSSQHHYDYGMRAVKSVLTASGNLKQKYLDEDESILVLRAIKDVNLPKFLAQDVPLFEGIISDLFPGVVLPTPDYEVFLEAIHNNSKHMKLQPVQFFIDKIIQVYEMMLVRHGFMIVGPFMGGKSSAYKVLAGALADLEVAGMMDEHKVAYKVLNPKSITIGQLYGEFDKVSHEWTDGVLATTFREYASSQTLDRKWIIFDGPVDAVWIENMNTVLDDNKKLCLMSGEIIQMSAQMNLIFEPEDLEQASPATVSRCGMIYMDPNQLGWRVFKDSYIQYELPASLTKDARELVNDLFEWLIDPCLEFLRFNCKFQLATSPIHLTYSLMRLYSSLMDEIAGSGTTAPDGKPYPEINPNTPKWLVELLHPPQTIGLRPATVLLWLQGLFLFSVIWGLAGTITGDSRKKFDIFLREFLTNTNPDNPRPKSIKFSKANIFPERNTCFDFYFEKRAAGHWRDWPDMIPKEDLAIQEGVKVVDLIIQTDETARQTFFLDTFLSHNVPLLLVGPTGTGKSAINNYFLVRLPKEKFVANVVNFSARTSSNQTMDTIMSKLDRRRKGVYGPPMGKKCIIFVDDLNMPAKEKYGSQPPIELLRQWLDQGYWFDRKDTSVITLLDLLFLGAMGPPGGGRNTITGRFSRHCNIISIDSFSDETMQKIFTSIVDWHFARGFEPSFQRVGRLLIQATMQIYKKACEQFLPTPQKSHYIFNLRDFSRVVRGVLLAPNTHLKEEKKLYRLWVHEVYRVFYDRLIDDSDRQTFFSMVKEIMNDSLKQNMGNLFEHLIPANAPQKQLRDEHIRALMFGDFIKPDADPKPYDEIIDLAHLQKVMESYLDDYNAVSKSPMHLVMFQFAIEHISRVSRVLKQDQGHALLVGIGGSGRSSSCKMAAYMADYELFQIEITRTYGKNEWRDDIRKLFRKSGVEGKSTVFLFSDSQIKDESFIEDINMMLNTADIPNLFPADERAEICDKMQNVARQLNRKIESTPMALYNFFIERVRSALHIVLAFSPIGDAFRNRLRMFPSLINCCTIDWFTSWPEDALEMVAKKFLEEVELEDEIRKDCVIMCKTFHENIRVLSELFLKQLSRHNYVTPTSYLELILTFKDLLRLKRNEIQTLKDNYLNGLKQLDYARVAIDAMKKELIELQPKLKETAVVVENLMIRIEQETAEVEARKEIVAADEAVANEAAAKAQSIKDECENELTEALPALKEAEEALNTLKPSELVIVKAMKNPPGGVKLVMEAVCIMLEKAPERKIDPSTQKPVLDYWPTSVRLLADMDFRKNLQTFDKDNIKGQVIKQIRDRFVQNPSFKPAEVAKVSAACEGLCKWILALEKYDRVIKVVQPKRMKLNEAEEALSEQMSKLQEKQRQVQELEARLKALTDEYETNVQKKNELEDQRNLCEKKLTRAVQLIEGLGGEKDRWTDQARRLGERYIKLTGDILLSAGVVAYLGPFTVNYRTDCIRQWIDLCKAKRIPCSDVFSLNATLGDAVKIRAWQIAGLPVDSFSVDNGIIATNARRWPLCIDPQSQANKWIKNMERDNRLVVIKLQDPNYSRSLENAIQFGTPILLENVNEELDPVLDNVLLKATFKQQGVEYIKFGENVIEYSRDFRFYITTKLRNPHYLPEISVKVTLINFMITTEGLQDQLLSIVAAKEKPELEEQKNNLIVQSAENKRKQKEIEDTILEVLSSSAGNLLENETAIQILSSSKKISEEIEAKQKIAEETQKEIELTRQGYLPVAKHSTILFFCISDLANIDPMYQYSLVWFINLYIMSIENSEKSSDLQERIEKLNAHFTESIYRNVCRSLLERHKLLFSFILCVQLAKGQGQIDDNIWRFLLTGGVGLDNPYPNPASDWLNDKSWAEIVRASELPVFRGLMAHVKENKDKWKILYDSPAPHEQPYPDEYNNSSALERLVILRLFRPDKMVPAVQQYIIKHMGHQFVEPPTFDLPGSYADSSCTTPLIFVLSPGADPMMALLKFAETMGVTDNKIKTVSLGQGQGPYAQSLINEGVETGTWVVLQNCHLAASWMPKLERICEELLVPGKVHSDFRLWLTSYPSDLFPVTILQNGIKMTNESPKGLRANLIRSYLNDPINDATFFNGCNKPERWRKLLFGLCFFHGLVQERRQFGPLGWNIPYFFDESDLRISLRQLQMFLNDYEDFPLEAISYLFGECNYGGRVTDDKDRRLLLSLLSVCINNDIVNVENYKFSESGTYYVPQDGPHQAYVDYIRTLPLNPQPEVYGLHSNADITKDQQETQTLFDNILLTLPKQTSGGEGRTPSVVIDELAADILGKLPADFDTETIGKKYPVLYNESMNTVLRQEIIRYNRLTSEVRKTLADLRKAIKGLVLMSSELEEVFNAMFVGKVPNTWAAKSYPSLKPLGSYLNDLMARLKFLQTWINNGPPNVFWVSGFFFTQSFLTGVLQNYARRYTIPIDKLSFEFDILEEDHDMPTKPEDGAYIKGLFLEGARWNKKRHVLDESLPKVLFDTLPIIWLKPGVTENFAQVNTYSCPVYKTSARRGVLSTTGHSTNFVLLIELPSDKPKRHWINRGVAGLCQLDD</sequence>
<dbReference type="Gene3D" id="1.10.8.1220">
    <property type="match status" value="1"/>
</dbReference>
<keyword evidence="11 20" id="KW-0175">Coiled coil</keyword>
<name>A0A814TYZ7_ADIRI</name>
<keyword evidence="15" id="KW-0966">Cell projection</keyword>
<dbReference type="FunFam" id="1.20.920.20:FF:000006">
    <property type="entry name" value="Dynein, axonemal, heavy chain 6"/>
    <property type="match status" value="1"/>
</dbReference>
<dbReference type="Gene3D" id="1.10.472.130">
    <property type="match status" value="1"/>
</dbReference>
<dbReference type="SMART" id="SM00382">
    <property type="entry name" value="AAA"/>
    <property type="match status" value="2"/>
</dbReference>
<evidence type="ECO:0000256" key="6">
    <source>
        <dbReference type="ARBA" id="ARBA00022737"/>
    </source>
</evidence>